<feature type="signal peptide" evidence="1">
    <location>
        <begin position="1"/>
        <end position="25"/>
    </location>
</feature>
<name>A0A914IBW2_GLORO</name>
<dbReference type="Proteomes" id="UP000887572">
    <property type="component" value="Unplaced"/>
</dbReference>
<dbReference type="InterPro" id="IPR011333">
    <property type="entry name" value="SKP1/BTB/POZ_sf"/>
</dbReference>
<keyword evidence="2" id="KW-1185">Reference proteome</keyword>
<accession>A0A914IBW2</accession>
<feature type="chain" id="PRO_5037687105" evidence="1">
    <location>
        <begin position="26"/>
        <end position="353"/>
    </location>
</feature>
<dbReference type="WBParaSite" id="Gr19_v10_g9176.t1">
    <property type="protein sequence ID" value="Gr19_v10_g9176.t1"/>
    <property type="gene ID" value="Gr19_v10_g9176"/>
</dbReference>
<sequence length="353" mass="40514">MKSFSIQNFFILHIFLLFLLPLAKCNPNALTGELRLRLDKFSEFVKQPVGTERKGDEVKVRGLSWHLKASINELITAKYIKIWLICTNDCKIDPNWNCYASSVIKIIVGQKEVMTKRMGGNFNERDFSFYSQRIQIENLLKECQSANEDSVEFVAKVVPDAPCGNSLPRTDILTVKSSGDENASVLINKNYLAAHSNFFNDLFNENGHADRGMSEGWNENVENVLRLANQFLVKEVEGKCKRFLTSEQCKIRTMKKLLIADKYGLDALGEYILYTTKYKNPILMEMSRLIKGLYCAIVTCLRQLSLTMKAQKRGKEFEMKEVWHNVRLLGTGISQICHLPSIPFKLLNFFPHY</sequence>
<dbReference type="SUPFAM" id="SSF54695">
    <property type="entry name" value="POZ domain"/>
    <property type="match status" value="1"/>
</dbReference>
<keyword evidence="1" id="KW-0732">Signal</keyword>
<evidence type="ECO:0000313" key="3">
    <source>
        <dbReference type="WBParaSite" id="Gr19_v10_g9176.t1"/>
    </source>
</evidence>
<protein>
    <submittedName>
        <fullName evidence="3">MATH domain-containing protein</fullName>
    </submittedName>
</protein>
<reference evidence="3" key="1">
    <citation type="submission" date="2022-11" db="UniProtKB">
        <authorList>
            <consortium name="WormBaseParasite"/>
        </authorList>
    </citation>
    <scope>IDENTIFICATION</scope>
</reference>
<organism evidence="2 3">
    <name type="scientific">Globodera rostochiensis</name>
    <name type="common">Golden nematode worm</name>
    <name type="synonym">Heterodera rostochiensis</name>
    <dbReference type="NCBI Taxonomy" id="31243"/>
    <lineage>
        <taxon>Eukaryota</taxon>
        <taxon>Metazoa</taxon>
        <taxon>Ecdysozoa</taxon>
        <taxon>Nematoda</taxon>
        <taxon>Chromadorea</taxon>
        <taxon>Rhabditida</taxon>
        <taxon>Tylenchina</taxon>
        <taxon>Tylenchomorpha</taxon>
        <taxon>Tylenchoidea</taxon>
        <taxon>Heteroderidae</taxon>
        <taxon>Heteroderinae</taxon>
        <taxon>Globodera</taxon>
    </lineage>
</organism>
<dbReference type="AlphaFoldDB" id="A0A914IBW2"/>
<dbReference type="PANTHER" id="PTHR47022">
    <property type="entry name" value="BTB AND MATH DOMAIN-CONTAINING PROTEIN 36-RELATED"/>
    <property type="match status" value="1"/>
</dbReference>
<evidence type="ECO:0000313" key="2">
    <source>
        <dbReference type="Proteomes" id="UP000887572"/>
    </source>
</evidence>
<evidence type="ECO:0000256" key="1">
    <source>
        <dbReference type="SAM" id="SignalP"/>
    </source>
</evidence>
<dbReference type="PANTHER" id="PTHR47022:SF1">
    <property type="entry name" value="BTB AND MATH DOMAIN-CONTAINING PROTEIN 36-RELATED"/>
    <property type="match status" value="1"/>
</dbReference>
<proteinExistence type="predicted"/>